<accession>A0ACB9D280</accession>
<dbReference type="EMBL" id="CM042013">
    <property type="protein sequence ID" value="KAI3740590.1"/>
    <property type="molecule type" value="Genomic_DNA"/>
</dbReference>
<proteinExistence type="predicted"/>
<gene>
    <name evidence="1" type="ORF">L2E82_31058</name>
</gene>
<keyword evidence="2" id="KW-1185">Reference proteome</keyword>
<organism evidence="1 2">
    <name type="scientific">Cichorium intybus</name>
    <name type="common">Chicory</name>
    <dbReference type="NCBI Taxonomy" id="13427"/>
    <lineage>
        <taxon>Eukaryota</taxon>
        <taxon>Viridiplantae</taxon>
        <taxon>Streptophyta</taxon>
        <taxon>Embryophyta</taxon>
        <taxon>Tracheophyta</taxon>
        <taxon>Spermatophyta</taxon>
        <taxon>Magnoliopsida</taxon>
        <taxon>eudicotyledons</taxon>
        <taxon>Gunneridae</taxon>
        <taxon>Pentapetalae</taxon>
        <taxon>asterids</taxon>
        <taxon>campanulids</taxon>
        <taxon>Asterales</taxon>
        <taxon>Asteraceae</taxon>
        <taxon>Cichorioideae</taxon>
        <taxon>Cichorieae</taxon>
        <taxon>Cichoriinae</taxon>
        <taxon>Cichorium</taxon>
    </lineage>
</organism>
<reference evidence="2" key="1">
    <citation type="journal article" date="2022" name="Mol. Ecol. Resour.">
        <title>The genomes of chicory, endive, great burdock and yacon provide insights into Asteraceae palaeo-polyploidization history and plant inulin production.</title>
        <authorList>
            <person name="Fan W."/>
            <person name="Wang S."/>
            <person name="Wang H."/>
            <person name="Wang A."/>
            <person name="Jiang F."/>
            <person name="Liu H."/>
            <person name="Zhao H."/>
            <person name="Xu D."/>
            <person name="Zhang Y."/>
        </authorList>
    </citation>
    <scope>NUCLEOTIDE SEQUENCE [LARGE SCALE GENOMIC DNA]</scope>
    <source>
        <strain evidence="2">cv. Punajuju</strain>
    </source>
</reference>
<comment type="caution">
    <text evidence="1">The sequence shown here is derived from an EMBL/GenBank/DDBJ whole genome shotgun (WGS) entry which is preliminary data.</text>
</comment>
<evidence type="ECO:0000313" key="2">
    <source>
        <dbReference type="Proteomes" id="UP001055811"/>
    </source>
</evidence>
<dbReference type="Proteomes" id="UP001055811">
    <property type="component" value="Linkage Group LG05"/>
</dbReference>
<sequence length="75" mass="8566">MKLTFSSSPLDRPPRPRFFLIFSQSRPAAVCLPVKVKHVAYEHRNCYPPPPSQEEHNQVYPPINVLSSAVNDLFC</sequence>
<reference evidence="1 2" key="2">
    <citation type="journal article" date="2022" name="Mol. Ecol. Resour.">
        <title>The genomes of chicory, endive, great burdock and yacon provide insights into Asteraceae paleo-polyploidization history and plant inulin production.</title>
        <authorList>
            <person name="Fan W."/>
            <person name="Wang S."/>
            <person name="Wang H."/>
            <person name="Wang A."/>
            <person name="Jiang F."/>
            <person name="Liu H."/>
            <person name="Zhao H."/>
            <person name="Xu D."/>
            <person name="Zhang Y."/>
        </authorList>
    </citation>
    <scope>NUCLEOTIDE SEQUENCE [LARGE SCALE GENOMIC DNA]</scope>
    <source>
        <strain evidence="2">cv. Punajuju</strain>
        <tissue evidence="1">Leaves</tissue>
    </source>
</reference>
<evidence type="ECO:0000313" key="1">
    <source>
        <dbReference type="EMBL" id="KAI3740590.1"/>
    </source>
</evidence>
<name>A0ACB9D280_CICIN</name>
<protein>
    <submittedName>
        <fullName evidence="1">Uncharacterized protein</fullName>
    </submittedName>
</protein>